<dbReference type="EMBL" id="AP019724">
    <property type="protein sequence ID" value="BBK86845.1"/>
    <property type="molecule type" value="Genomic_DNA"/>
</dbReference>
<evidence type="ECO:0000313" key="4">
    <source>
        <dbReference type="EMBL" id="KAB4179690.1"/>
    </source>
</evidence>
<dbReference type="KEGG" id="bun:Bun01g_12150"/>
<dbReference type="InterPro" id="IPR041657">
    <property type="entry name" value="HTH_17"/>
</dbReference>
<dbReference type="Proteomes" id="UP000487989">
    <property type="component" value="Unassembled WGS sequence"/>
</dbReference>
<proteinExistence type="predicted"/>
<evidence type="ECO:0000313" key="10">
    <source>
        <dbReference type="Proteomes" id="UP000320533"/>
    </source>
</evidence>
<dbReference type="EMBL" id="CYZF01000012">
    <property type="protein sequence ID" value="CUP41100.1"/>
    <property type="molecule type" value="Genomic_DNA"/>
</dbReference>
<keyword evidence="2" id="KW-0238">DNA-binding</keyword>
<evidence type="ECO:0000259" key="1">
    <source>
        <dbReference type="Pfam" id="PF12728"/>
    </source>
</evidence>
<evidence type="ECO:0000313" key="7">
    <source>
        <dbReference type="EMBL" id="RHB73355.1"/>
    </source>
</evidence>
<reference evidence="11 12" key="3">
    <citation type="journal article" date="2019" name="Nat. Med.">
        <title>A library of human gut bacterial isolates paired with longitudinal multiomics data enables mechanistic microbiome research.</title>
        <authorList>
            <person name="Poyet M."/>
            <person name="Groussin M."/>
            <person name="Gibbons S.M."/>
            <person name="Avila-Pacheco J."/>
            <person name="Jiang X."/>
            <person name="Kearney S.M."/>
            <person name="Perrotta A.R."/>
            <person name="Berdy B."/>
            <person name="Zhao S."/>
            <person name="Lieberman T.D."/>
            <person name="Swanson P.K."/>
            <person name="Smith M."/>
            <person name="Roesemann S."/>
            <person name="Alexander J.E."/>
            <person name="Rich S.A."/>
            <person name="Livny J."/>
            <person name="Vlamakis H."/>
            <person name="Clish C."/>
            <person name="Bullock K."/>
            <person name="Deik A."/>
            <person name="Scott J."/>
            <person name="Pierce K.A."/>
            <person name="Xavier R.J."/>
            <person name="Alm E.J."/>
        </authorList>
    </citation>
    <scope>NUCLEOTIDE SEQUENCE [LARGE SCALE GENOMIC DNA]</scope>
    <source>
        <strain evidence="4 11">BIOML-A21</strain>
        <strain evidence="5 12">BIOML-A3</strain>
    </source>
</reference>
<evidence type="ECO:0000313" key="8">
    <source>
        <dbReference type="Proteomes" id="UP000095419"/>
    </source>
</evidence>
<dbReference type="Proteomes" id="UP001222603">
    <property type="component" value="Unassembled WGS sequence"/>
</dbReference>
<dbReference type="GeneID" id="93485191"/>
<dbReference type="EMBL" id="JAQNSI010000091">
    <property type="protein sequence ID" value="MDC1899581.1"/>
    <property type="molecule type" value="Genomic_DNA"/>
</dbReference>
<dbReference type="Proteomes" id="UP000320533">
    <property type="component" value="Chromosome"/>
</dbReference>
<dbReference type="RefSeq" id="WP_004320284.1">
    <property type="nucleotide sequence ID" value="NZ_AP019724.1"/>
</dbReference>
<evidence type="ECO:0000313" key="2">
    <source>
        <dbReference type="EMBL" id="BBK86845.1"/>
    </source>
</evidence>
<sequence>MEENSIRFEDIPNAITGVLKKLSSLEDKIDGIYELVQSEKEETWFTVAELCAYLPTHPVEHTIYCWTSNREIPFHKRGKRIMFLKSEIDEWLQGTKGKSKNEIQREAEEYVLSTQRKNRRLI</sequence>
<accession>A0A174N465</accession>
<reference evidence="7 9" key="2">
    <citation type="submission" date="2018-08" db="EMBL/GenBank/DDBJ databases">
        <title>A genome reference for cultivated species of the human gut microbiota.</title>
        <authorList>
            <person name="Zou Y."/>
            <person name="Xue W."/>
            <person name="Luo G."/>
        </authorList>
    </citation>
    <scope>NUCLEOTIDE SEQUENCE [LARGE SCALE GENOMIC DNA]</scope>
    <source>
        <strain evidence="7 9">AM39-1</strain>
    </source>
</reference>
<dbReference type="EMBL" id="QSHA01000006">
    <property type="protein sequence ID" value="RHB73355.1"/>
    <property type="molecule type" value="Genomic_DNA"/>
</dbReference>
<dbReference type="Proteomes" id="UP000095419">
    <property type="component" value="Unassembled WGS sequence"/>
</dbReference>
<dbReference type="Proteomes" id="UP000442334">
    <property type="component" value="Unassembled WGS sequence"/>
</dbReference>
<reference evidence="3 8" key="1">
    <citation type="submission" date="2015-09" db="EMBL/GenBank/DDBJ databases">
        <authorList>
            <consortium name="Pathogen Informatics"/>
        </authorList>
    </citation>
    <scope>NUCLEOTIDE SEQUENCE [LARGE SCALE GENOMIC DNA]</scope>
    <source>
        <strain evidence="3 8">2789STDY5608791</strain>
    </source>
</reference>
<evidence type="ECO:0000313" key="6">
    <source>
        <dbReference type="EMBL" id="MDC1899581.1"/>
    </source>
</evidence>
<dbReference type="GO" id="GO:0003677">
    <property type="term" value="F:DNA binding"/>
    <property type="evidence" value="ECO:0007669"/>
    <property type="project" value="UniProtKB-KW"/>
</dbReference>
<organism evidence="3 8">
    <name type="scientific">Bacteroides uniformis</name>
    <dbReference type="NCBI Taxonomy" id="820"/>
    <lineage>
        <taxon>Bacteria</taxon>
        <taxon>Pseudomonadati</taxon>
        <taxon>Bacteroidota</taxon>
        <taxon>Bacteroidia</taxon>
        <taxon>Bacteroidales</taxon>
        <taxon>Bacteroidaceae</taxon>
        <taxon>Bacteroides</taxon>
    </lineage>
</organism>
<evidence type="ECO:0000313" key="3">
    <source>
        <dbReference type="EMBL" id="CUP41100.1"/>
    </source>
</evidence>
<dbReference type="EMBL" id="WCUA01000109">
    <property type="protein sequence ID" value="KAB4179690.1"/>
    <property type="molecule type" value="Genomic_DNA"/>
</dbReference>
<dbReference type="InterPro" id="IPR010093">
    <property type="entry name" value="SinI_DNA-bd"/>
</dbReference>
<protein>
    <submittedName>
        <fullName evidence="3">DNA binding domain, excisionase family</fullName>
    </submittedName>
    <submittedName>
        <fullName evidence="2">DNA-binding protein</fullName>
    </submittedName>
    <submittedName>
        <fullName evidence="4">Helix-turn-helix domain-containing protein</fullName>
    </submittedName>
</protein>
<reference evidence="6" key="5">
    <citation type="submission" date="2022-10" db="EMBL/GenBank/DDBJ databases">
        <title>Human gut microbiome strain richness.</title>
        <authorList>
            <person name="Chen-Liaw A."/>
        </authorList>
    </citation>
    <scope>NUCLEOTIDE SEQUENCE</scope>
    <source>
        <strain evidence="6">1001713st1_F9_1001713B170221_170320</strain>
    </source>
</reference>
<reference evidence="2 10" key="4">
    <citation type="submission" date="2019-06" db="EMBL/GenBank/DDBJ databases">
        <title>Complete genome sequence of Bacteroides uniformis NBRC 113350.</title>
        <authorList>
            <person name="Miura T."/>
            <person name="Furukawa M."/>
            <person name="Shimamura M."/>
            <person name="Ohyama Y."/>
            <person name="Yamazoe A."/>
            <person name="Kawasaki H."/>
        </authorList>
    </citation>
    <scope>NUCLEOTIDE SEQUENCE [LARGE SCALE GENOMIC DNA]</scope>
    <source>
        <strain evidence="2 10">NBRC 113350</strain>
    </source>
</reference>
<evidence type="ECO:0000313" key="12">
    <source>
        <dbReference type="Proteomes" id="UP000487989"/>
    </source>
</evidence>
<dbReference type="EMBL" id="WCTJ01000001">
    <property type="protein sequence ID" value="KAB4259120.1"/>
    <property type="molecule type" value="Genomic_DNA"/>
</dbReference>
<evidence type="ECO:0000313" key="11">
    <source>
        <dbReference type="Proteomes" id="UP000442334"/>
    </source>
</evidence>
<feature type="domain" description="Helix-turn-helix" evidence="1">
    <location>
        <begin position="44"/>
        <end position="94"/>
    </location>
</feature>
<gene>
    <name evidence="2" type="ORF">Bun01g_12150</name>
    <name evidence="7" type="ORF">DW873_09155</name>
    <name evidence="3" type="ORF">ERS417307_03602</name>
    <name evidence="5" type="ORF">GAP48_00150</name>
    <name evidence="4" type="ORF">GAQ34_22405</name>
    <name evidence="6" type="ORF">POZ10_02985</name>
</gene>
<evidence type="ECO:0000313" key="9">
    <source>
        <dbReference type="Proteomes" id="UP000286114"/>
    </source>
</evidence>
<dbReference type="Proteomes" id="UP000286114">
    <property type="component" value="Unassembled WGS sequence"/>
</dbReference>
<dbReference type="Pfam" id="PF12728">
    <property type="entry name" value="HTH_17"/>
    <property type="match status" value="1"/>
</dbReference>
<evidence type="ECO:0000313" key="5">
    <source>
        <dbReference type="EMBL" id="KAB4259120.1"/>
    </source>
</evidence>
<dbReference type="NCBIfam" id="TIGR01764">
    <property type="entry name" value="excise"/>
    <property type="match status" value="1"/>
</dbReference>
<name>A0A174N465_BACUN</name>
<dbReference type="AlphaFoldDB" id="A0A174N465"/>